<dbReference type="CDD" id="cd00082">
    <property type="entry name" value="HisKA"/>
    <property type="match status" value="1"/>
</dbReference>
<keyword evidence="6 11" id="KW-0812">Transmembrane</keyword>
<dbReference type="PRINTS" id="PR00344">
    <property type="entry name" value="BCTRLSENSOR"/>
</dbReference>
<dbReference type="Gene3D" id="1.10.287.130">
    <property type="match status" value="1"/>
</dbReference>
<organism evidence="14 15">
    <name type="scientific">Papillibacter cinnamivorans DSM 12816</name>
    <dbReference type="NCBI Taxonomy" id="1122930"/>
    <lineage>
        <taxon>Bacteria</taxon>
        <taxon>Bacillati</taxon>
        <taxon>Bacillota</taxon>
        <taxon>Clostridia</taxon>
        <taxon>Eubacteriales</taxon>
        <taxon>Oscillospiraceae</taxon>
        <taxon>Papillibacter</taxon>
    </lineage>
</organism>
<feature type="domain" description="Histidine kinase" evidence="12">
    <location>
        <begin position="237"/>
        <end position="453"/>
    </location>
</feature>
<dbReference type="SUPFAM" id="SSF158472">
    <property type="entry name" value="HAMP domain-like"/>
    <property type="match status" value="1"/>
</dbReference>
<evidence type="ECO:0000256" key="4">
    <source>
        <dbReference type="ARBA" id="ARBA00022553"/>
    </source>
</evidence>
<dbReference type="RefSeq" id="WP_084234346.1">
    <property type="nucleotide sequence ID" value="NZ_FWXW01000003.1"/>
</dbReference>
<dbReference type="Gene3D" id="3.30.565.10">
    <property type="entry name" value="Histidine kinase-like ATPase, C-terminal domain"/>
    <property type="match status" value="1"/>
</dbReference>
<keyword evidence="5" id="KW-0808">Transferase</keyword>
<evidence type="ECO:0000256" key="6">
    <source>
        <dbReference type="ARBA" id="ARBA00022692"/>
    </source>
</evidence>
<evidence type="ECO:0000256" key="3">
    <source>
        <dbReference type="ARBA" id="ARBA00012438"/>
    </source>
</evidence>
<dbReference type="Proteomes" id="UP000192790">
    <property type="component" value="Unassembled WGS sequence"/>
</dbReference>
<evidence type="ECO:0000256" key="1">
    <source>
        <dbReference type="ARBA" id="ARBA00000085"/>
    </source>
</evidence>
<dbReference type="FunFam" id="3.30.565.10:FF:000006">
    <property type="entry name" value="Sensor histidine kinase WalK"/>
    <property type="match status" value="1"/>
</dbReference>
<dbReference type="SUPFAM" id="SSF47384">
    <property type="entry name" value="Homodimeric domain of signal transducing histidine kinase"/>
    <property type="match status" value="1"/>
</dbReference>
<dbReference type="PANTHER" id="PTHR45436:SF5">
    <property type="entry name" value="SENSOR HISTIDINE KINASE TRCS"/>
    <property type="match status" value="1"/>
</dbReference>
<keyword evidence="15" id="KW-1185">Reference proteome</keyword>
<dbReference type="SMART" id="SM00304">
    <property type="entry name" value="HAMP"/>
    <property type="match status" value="1"/>
</dbReference>
<sequence>MTYVLLLAAVLVLLNTYPLLVSQDLMFQSKKTTLQRHVSVMASSLAGLEVLTPEGVSQVMALLDDKDLARLIVTDASGLIVYDDRETGSAAGRYAFFSEIVQALDGNDVFYSEYSGGAFRSRAAVPVMYRNVAIGAVYAYEYDTVQGELLKGFQANLRNISVLIGLIVIVMSVTLSKALTRRISELLRAIRIVREGEYSHRATMRGSDELAQLATEFNSLTGRLQATEESRRRFVSDASHELKTPLSSIRLLTDSILQTESMDDATVREFVSDIGEEAERLTRITEKLLRLTRLDDKTETEAAEVHLREVLEKAIHMLTPLAASSGVALIGNLEGRGTVKATEDELYQVAFNLIENGIKYNVPGGYVRIGLKNDGQDTVLLVEDSGIGIPEEDMPRIFERFYRVDKARSRMAGGTGLGLSIVKDTVERYRGTVKAEPREEGGTRFVVRFPGEGGSRT</sequence>
<dbReference type="InterPro" id="IPR036097">
    <property type="entry name" value="HisK_dim/P_sf"/>
</dbReference>
<dbReference type="GO" id="GO:0016020">
    <property type="term" value="C:membrane"/>
    <property type="evidence" value="ECO:0007669"/>
    <property type="project" value="UniProtKB-SubCell"/>
</dbReference>
<dbReference type="InterPro" id="IPR003594">
    <property type="entry name" value="HATPase_dom"/>
</dbReference>
<dbReference type="EMBL" id="FWXW01000003">
    <property type="protein sequence ID" value="SMC57731.1"/>
    <property type="molecule type" value="Genomic_DNA"/>
</dbReference>
<dbReference type="InterPro" id="IPR003661">
    <property type="entry name" value="HisK_dim/P_dom"/>
</dbReference>
<protein>
    <recommendedName>
        <fullName evidence="3">histidine kinase</fullName>
        <ecNumber evidence="3">2.7.13.3</ecNumber>
    </recommendedName>
</protein>
<dbReference type="PANTHER" id="PTHR45436">
    <property type="entry name" value="SENSOR HISTIDINE KINASE YKOH"/>
    <property type="match status" value="1"/>
</dbReference>
<evidence type="ECO:0000256" key="8">
    <source>
        <dbReference type="ARBA" id="ARBA00022989"/>
    </source>
</evidence>
<dbReference type="EC" id="2.7.13.3" evidence="3"/>
<dbReference type="Pfam" id="PF00672">
    <property type="entry name" value="HAMP"/>
    <property type="match status" value="1"/>
</dbReference>
<evidence type="ECO:0000256" key="10">
    <source>
        <dbReference type="ARBA" id="ARBA00023136"/>
    </source>
</evidence>
<dbReference type="InterPro" id="IPR004358">
    <property type="entry name" value="Sig_transdc_His_kin-like_C"/>
</dbReference>
<dbReference type="CDD" id="cd06225">
    <property type="entry name" value="HAMP"/>
    <property type="match status" value="1"/>
</dbReference>
<feature type="transmembrane region" description="Helical" evidence="11">
    <location>
        <begin position="160"/>
        <end position="179"/>
    </location>
</feature>
<dbReference type="FunFam" id="1.10.287.130:FF:000001">
    <property type="entry name" value="Two-component sensor histidine kinase"/>
    <property type="match status" value="1"/>
</dbReference>
<dbReference type="InterPro" id="IPR005467">
    <property type="entry name" value="His_kinase_dom"/>
</dbReference>
<accession>A0A1W2AB96</accession>
<keyword evidence="10 11" id="KW-0472">Membrane</keyword>
<proteinExistence type="predicted"/>
<name>A0A1W2AB96_9FIRM</name>
<comment type="catalytic activity">
    <reaction evidence="1">
        <text>ATP + protein L-histidine = ADP + protein N-phospho-L-histidine.</text>
        <dbReference type="EC" id="2.7.13.3"/>
    </reaction>
</comment>
<gene>
    <name evidence="14" type="ORF">SAMN02745168_1675</name>
</gene>
<dbReference type="PROSITE" id="PS50885">
    <property type="entry name" value="HAMP"/>
    <property type="match status" value="1"/>
</dbReference>
<dbReference type="GO" id="GO:0000155">
    <property type="term" value="F:phosphorelay sensor kinase activity"/>
    <property type="evidence" value="ECO:0007669"/>
    <property type="project" value="InterPro"/>
</dbReference>
<evidence type="ECO:0000256" key="9">
    <source>
        <dbReference type="ARBA" id="ARBA00023012"/>
    </source>
</evidence>
<dbReference type="InterPro" id="IPR003660">
    <property type="entry name" value="HAMP_dom"/>
</dbReference>
<dbReference type="CDD" id="cd00075">
    <property type="entry name" value="HATPase"/>
    <property type="match status" value="1"/>
</dbReference>
<dbReference type="InterPro" id="IPR036890">
    <property type="entry name" value="HATPase_C_sf"/>
</dbReference>
<keyword evidence="8 11" id="KW-1133">Transmembrane helix</keyword>
<dbReference type="Gene3D" id="6.10.340.10">
    <property type="match status" value="1"/>
</dbReference>
<dbReference type="SUPFAM" id="SSF55874">
    <property type="entry name" value="ATPase domain of HSP90 chaperone/DNA topoisomerase II/histidine kinase"/>
    <property type="match status" value="1"/>
</dbReference>
<dbReference type="Pfam" id="PF02518">
    <property type="entry name" value="HATPase_c"/>
    <property type="match status" value="1"/>
</dbReference>
<evidence type="ECO:0000313" key="15">
    <source>
        <dbReference type="Proteomes" id="UP000192790"/>
    </source>
</evidence>
<evidence type="ECO:0000256" key="11">
    <source>
        <dbReference type="SAM" id="Phobius"/>
    </source>
</evidence>
<evidence type="ECO:0000256" key="7">
    <source>
        <dbReference type="ARBA" id="ARBA00022777"/>
    </source>
</evidence>
<reference evidence="14 15" key="1">
    <citation type="submission" date="2017-04" db="EMBL/GenBank/DDBJ databases">
        <authorList>
            <person name="Afonso C.L."/>
            <person name="Miller P.J."/>
            <person name="Scott M.A."/>
            <person name="Spackman E."/>
            <person name="Goraichik I."/>
            <person name="Dimitrov K.M."/>
            <person name="Suarez D.L."/>
            <person name="Swayne D.E."/>
        </authorList>
    </citation>
    <scope>NUCLEOTIDE SEQUENCE [LARGE SCALE GENOMIC DNA]</scope>
    <source>
        <strain evidence="14 15">DSM 12816</strain>
    </source>
</reference>
<evidence type="ECO:0000259" key="13">
    <source>
        <dbReference type="PROSITE" id="PS50885"/>
    </source>
</evidence>
<feature type="domain" description="HAMP" evidence="13">
    <location>
        <begin position="177"/>
        <end position="229"/>
    </location>
</feature>
<dbReference type="InterPro" id="IPR050428">
    <property type="entry name" value="TCS_sensor_his_kinase"/>
</dbReference>
<comment type="subcellular location">
    <subcellularLocation>
        <location evidence="2">Membrane</location>
    </subcellularLocation>
</comment>
<dbReference type="SMART" id="SM00388">
    <property type="entry name" value="HisKA"/>
    <property type="match status" value="1"/>
</dbReference>
<keyword evidence="4" id="KW-0597">Phosphoprotein</keyword>
<evidence type="ECO:0000256" key="5">
    <source>
        <dbReference type="ARBA" id="ARBA00022679"/>
    </source>
</evidence>
<dbReference type="STRING" id="1122930.SAMN02745168_1675"/>
<keyword evidence="7 14" id="KW-0418">Kinase</keyword>
<dbReference type="PROSITE" id="PS50109">
    <property type="entry name" value="HIS_KIN"/>
    <property type="match status" value="1"/>
</dbReference>
<dbReference type="SMART" id="SM00387">
    <property type="entry name" value="HATPase_c"/>
    <property type="match status" value="1"/>
</dbReference>
<keyword evidence="9" id="KW-0902">Two-component regulatory system</keyword>
<evidence type="ECO:0000313" key="14">
    <source>
        <dbReference type="EMBL" id="SMC57731.1"/>
    </source>
</evidence>
<evidence type="ECO:0000256" key="2">
    <source>
        <dbReference type="ARBA" id="ARBA00004370"/>
    </source>
</evidence>
<evidence type="ECO:0000259" key="12">
    <source>
        <dbReference type="PROSITE" id="PS50109"/>
    </source>
</evidence>
<dbReference type="AlphaFoldDB" id="A0A1W2AB96"/>
<dbReference type="OrthoDB" id="9813151at2"/>
<dbReference type="Pfam" id="PF00512">
    <property type="entry name" value="HisKA"/>
    <property type="match status" value="1"/>
</dbReference>